<feature type="compositionally biased region" description="Polar residues" evidence="1">
    <location>
        <begin position="943"/>
        <end position="967"/>
    </location>
</feature>
<proteinExistence type="predicted"/>
<feature type="region of interest" description="Disordered" evidence="1">
    <location>
        <begin position="268"/>
        <end position="294"/>
    </location>
</feature>
<feature type="region of interest" description="Disordered" evidence="1">
    <location>
        <begin position="555"/>
        <end position="577"/>
    </location>
</feature>
<dbReference type="GO" id="GO:1903589">
    <property type="term" value="P:positive regulation of blood vessel endothelial cell proliferation involved in sprouting angiogenesis"/>
    <property type="evidence" value="ECO:0007669"/>
    <property type="project" value="TreeGrafter"/>
</dbReference>
<dbReference type="InterPro" id="IPR028221">
    <property type="entry name" value="JCAD"/>
</dbReference>
<evidence type="ECO:0000313" key="3">
    <source>
        <dbReference type="Proteomes" id="UP001174136"/>
    </source>
</evidence>
<dbReference type="PANTHER" id="PTHR34757:SF2">
    <property type="entry name" value="JUNCTIONAL CADHERIN 5-ASSOCIATED A"/>
    <property type="match status" value="1"/>
</dbReference>
<protein>
    <submittedName>
        <fullName evidence="2">Junctional protein associated with coronary artery disease</fullName>
    </submittedName>
</protein>
<accession>A0AA47NDF8</accession>
<dbReference type="Proteomes" id="UP001174136">
    <property type="component" value="Unassembled WGS sequence"/>
</dbReference>
<feature type="compositionally biased region" description="Basic and acidic residues" evidence="1">
    <location>
        <begin position="1416"/>
        <end position="1430"/>
    </location>
</feature>
<name>A0AA47NDF8_MERPO</name>
<feature type="region of interest" description="Disordered" evidence="1">
    <location>
        <begin position="937"/>
        <end position="1002"/>
    </location>
</feature>
<feature type="compositionally biased region" description="Basic and acidic residues" evidence="1">
    <location>
        <begin position="567"/>
        <end position="577"/>
    </location>
</feature>
<feature type="region of interest" description="Disordered" evidence="1">
    <location>
        <begin position="1"/>
        <end position="151"/>
    </location>
</feature>
<dbReference type="EMBL" id="JAOPHQ010000023">
    <property type="protein sequence ID" value="KAK0156195.1"/>
    <property type="molecule type" value="Genomic_DNA"/>
</dbReference>
<feature type="region of interest" description="Disordered" evidence="1">
    <location>
        <begin position="1251"/>
        <end position="1344"/>
    </location>
</feature>
<feature type="compositionally biased region" description="Low complexity" evidence="1">
    <location>
        <begin position="1403"/>
        <end position="1415"/>
    </location>
</feature>
<feature type="compositionally biased region" description="Basic and acidic residues" evidence="1">
    <location>
        <begin position="1461"/>
        <end position="1482"/>
    </location>
</feature>
<dbReference type="GO" id="GO:0005912">
    <property type="term" value="C:adherens junction"/>
    <property type="evidence" value="ECO:0007669"/>
    <property type="project" value="TreeGrafter"/>
</dbReference>
<evidence type="ECO:0000313" key="2">
    <source>
        <dbReference type="EMBL" id="KAK0156195.1"/>
    </source>
</evidence>
<feature type="compositionally biased region" description="Polar residues" evidence="1">
    <location>
        <begin position="836"/>
        <end position="848"/>
    </location>
</feature>
<sequence length="1778" mass="198752">MYSVEDLLISHGYKLPQHSSSSASTPAPTPTMAQAPSTRPAPSPLPPSYGKHAQMPEGRPGPRWTVNGYEREAGPAGRGGGCGGADVQQPQVGRVSCPNNNNNEPPRDKGPLRHDGEVQGHGDTRSESLTSDSGFCEGPKGAQPQSTDMSYWRRRGQDFTVLMDYADFREHQGGGPAGHCRPEAPHQPRGQEVGSDERQRAAQERLRWAAQTQARSREREAALHRWRMANERKCQSLGTDEWRPAVGFGRQLSESEAERWAHEQQRLHGRTPDGTGVHPHRTKAKSQSLPRMLPPDSLRYVDVASSGQELHRRVNGHLPSPHDFHRAPARWPENGRPASANQLSMTPKARFTRPPRPPSYEVHQQIRGSCEVLSGRDSVLSHARDRTPLPLTRAGDPQLDYFAQDSGPPGYIPPPSYKRAPIMRGSRRGYGEIIVDYRYRGDVYQQMQIAPDGSHWFSRHPAGSWPDPQRERSTPVQRQLYPVYTSQEHPGGGVQYIPFDDPRVRHISSALGGNSLTDADKIRHIRNELPSVTASEPGPDDSAFLPPPLGPFVAVKPKPSSNQTSSHKLDNDNNRWHSDLHKETVDNFPATDQNCNNRYPKSHRPPPSPSSVFQVSALTACSSRQGSSSEHAFTETITQVKKIVPDLGQETNRNSKRRVSETIFCLVSVPIHTPANMNKDTAADQNNNETIPRLTITNTDSVTVRHSENQNMRSQSVNEMPIRSHHSHFHTSSTSSLRNYKRAPLRKEIIDAWALQANEDKELCYAGSWPGNQYRNQETQTTSPPTVMTSPDPQSSPPNRQPPCRVSSDTTTEGSAGTDNSTSYGYPMAGQKDLHPSSNSAFSRLSLTQPPSPPPSQPAPSSPSKEQKEQGAHLPSSPPKNGSLPLDAAEQVAFGQFLLKPVDRRPWDAIGELECINKELEITINKRPNVERCSVSLDDVHSHTSARTKSDPPQNLRTAESQLPTSHSGRESISLPLMQGNKPNGVRIRSESCGPTTDPDFREVRSAFSRPQSTHDHHTHPRLPPLLLHADLAYRQDIPVPQESLLRDVGLTVYTETPGGPGEPIHRSLSSPSPLLHHDLGQPAQLVRENSGTTLVQNSSISKHNPNKELQPDEDTERKAKENLPQPRGEKNIRIHRARSENGRSSRGQGQGSPRTTRLSREVKRSFEDDVFDERFVIITEPLTYKNESTLTDKHLESLLIQEKANALPTVDLSKLYEVKSAKGIPENESMEQRAARILGIAVPVEALGVGDQQEEDKEEDPTHNSSEDIDTFSVEMEIHSTHGEAKQVEEECEEVKEPSLSDLEQDTAASKETGSDMEPTERKSGEKSCEDHSSCVNNSGVDLQQMPVLDVISGNIPEFPPSKLTLSLPVTPIEKLPMCGAEKRNRGAASKLIESLQDKLNSSASSSSTPSGRSATERMARLKELDSVSRIRRLSLKSSDSGGETEPEERDGDPEEDGEKAELKIDSTERQQEEEKGKQLKNEEVLVCQAEKAHKTHNFKMDPKEVEKDVVCNEEKREEEYATELQINIKEQRLEGRAEVELHINREEQRIEERAEVELHTNREEQRIEERAEVELHINREEQRIEERAEVELHINREEQRIEERAEVELHTNREEQRIEEHAEEELQINVEEKTLEEHADVELHINEGKLKNEIALRADEEVEGKKDVVQSQNEEVAKSQETAETEEPRGRESPVYRIWREVGSQGVAGQAQQVMRPKPRQRTSRPQKPPLLPKPRSVPKREITLPLSFSTVTSGLEDEEALSVSDSYDPSRVERV</sequence>
<dbReference type="PANTHER" id="PTHR34757">
    <property type="entry name" value="JUNCTIONAL PROTEIN ASSOCIATED WITH CORONARY ARTERY DISEASE"/>
    <property type="match status" value="1"/>
</dbReference>
<feature type="compositionally biased region" description="Basic and acidic residues" evidence="1">
    <location>
        <begin position="1320"/>
        <end position="1334"/>
    </location>
</feature>
<feature type="compositionally biased region" description="Acidic residues" evidence="1">
    <location>
        <begin position="1444"/>
        <end position="1460"/>
    </location>
</feature>
<feature type="region of interest" description="Disordered" evidence="1">
    <location>
        <begin position="1382"/>
        <end position="1482"/>
    </location>
</feature>
<feature type="compositionally biased region" description="Basic and acidic residues" evidence="1">
    <location>
        <begin position="1688"/>
        <end position="1702"/>
    </location>
</feature>
<feature type="compositionally biased region" description="Low complexity" evidence="1">
    <location>
        <begin position="1707"/>
        <end position="1716"/>
    </location>
</feature>
<feature type="compositionally biased region" description="Polar residues" evidence="1">
    <location>
        <begin position="807"/>
        <end position="824"/>
    </location>
</feature>
<feature type="compositionally biased region" description="Basic and acidic residues" evidence="1">
    <location>
        <begin position="195"/>
        <end position="207"/>
    </location>
</feature>
<dbReference type="GO" id="GO:0032587">
    <property type="term" value="C:ruffle membrane"/>
    <property type="evidence" value="ECO:0007669"/>
    <property type="project" value="TreeGrafter"/>
</dbReference>
<feature type="compositionally biased region" description="Basic and acidic residues" evidence="1">
    <location>
        <begin position="1277"/>
        <end position="1300"/>
    </location>
</feature>
<feature type="region of interest" description="Disordered" evidence="1">
    <location>
        <begin position="1055"/>
        <end position="1079"/>
    </location>
</feature>
<feature type="compositionally biased region" description="Polar residues" evidence="1">
    <location>
        <begin position="1094"/>
        <end position="1104"/>
    </location>
</feature>
<evidence type="ECO:0000256" key="1">
    <source>
        <dbReference type="SAM" id="MobiDB-lite"/>
    </source>
</evidence>
<dbReference type="Pfam" id="PF15351">
    <property type="entry name" value="JCAD"/>
    <property type="match status" value="1"/>
</dbReference>
<reference evidence="2" key="1">
    <citation type="journal article" date="2023" name="Front. Mar. Sci.">
        <title>A new Merluccius polli reference genome to investigate the effects of global change in West African waters.</title>
        <authorList>
            <person name="Mateo J.L."/>
            <person name="Blanco-Fernandez C."/>
            <person name="Garcia-Vazquez E."/>
            <person name="Machado-Schiaffino G."/>
        </authorList>
    </citation>
    <scope>NUCLEOTIDE SEQUENCE</scope>
    <source>
        <strain evidence="2">C29</strain>
        <tissue evidence="2">Fin</tissue>
    </source>
</reference>
<feature type="region of interest" description="Disordered" evidence="1">
    <location>
        <begin position="1094"/>
        <end position="1162"/>
    </location>
</feature>
<feature type="compositionally biased region" description="Low complexity" evidence="1">
    <location>
        <begin position="1145"/>
        <end position="1155"/>
    </location>
</feature>
<feature type="region of interest" description="Disordered" evidence="1">
    <location>
        <begin position="1663"/>
        <end position="1778"/>
    </location>
</feature>
<feature type="compositionally biased region" description="Basic and acidic residues" evidence="1">
    <location>
        <begin position="105"/>
        <end position="126"/>
    </location>
</feature>
<feature type="compositionally biased region" description="Pro residues" evidence="1">
    <location>
        <begin position="850"/>
        <end position="861"/>
    </location>
</feature>
<keyword evidence="3" id="KW-1185">Reference proteome</keyword>
<feature type="compositionally biased region" description="Low complexity" evidence="1">
    <location>
        <begin position="19"/>
        <end position="38"/>
    </location>
</feature>
<feature type="region of interest" description="Disordered" evidence="1">
    <location>
        <begin position="169"/>
        <end position="214"/>
    </location>
</feature>
<gene>
    <name evidence="2" type="primary">JCAD_0</name>
    <name evidence="2" type="ORF">N1851_000526</name>
</gene>
<feature type="compositionally biased region" description="Polar residues" evidence="1">
    <location>
        <begin position="1671"/>
        <end position="1684"/>
    </location>
</feature>
<feature type="compositionally biased region" description="Polar residues" evidence="1">
    <location>
        <begin position="771"/>
        <end position="793"/>
    </location>
</feature>
<feature type="compositionally biased region" description="Basic and acidic residues" evidence="1">
    <location>
        <begin position="1106"/>
        <end position="1144"/>
    </location>
</feature>
<feature type="region of interest" description="Disordered" evidence="1">
    <location>
        <begin position="771"/>
        <end position="885"/>
    </location>
</feature>
<comment type="caution">
    <text evidence="2">The sequence shown here is derived from an EMBL/GenBank/DDBJ whole genome shotgun (WGS) entry which is preliminary data.</text>
</comment>
<organism evidence="2 3">
    <name type="scientific">Merluccius polli</name>
    <name type="common">Benguela hake</name>
    <name type="synonym">Merluccius cadenati</name>
    <dbReference type="NCBI Taxonomy" id="89951"/>
    <lineage>
        <taxon>Eukaryota</taxon>
        <taxon>Metazoa</taxon>
        <taxon>Chordata</taxon>
        <taxon>Craniata</taxon>
        <taxon>Vertebrata</taxon>
        <taxon>Euteleostomi</taxon>
        <taxon>Actinopterygii</taxon>
        <taxon>Neopterygii</taxon>
        <taxon>Teleostei</taxon>
        <taxon>Neoteleostei</taxon>
        <taxon>Acanthomorphata</taxon>
        <taxon>Zeiogadaria</taxon>
        <taxon>Gadariae</taxon>
        <taxon>Gadiformes</taxon>
        <taxon>Gadoidei</taxon>
        <taxon>Merlucciidae</taxon>
        <taxon>Merluccius</taxon>
    </lineage>
</organism>